<proteinExistence type="predicted"/>
<gene>
    <name evidence="2" type="ORF">AMECASPLE_039762</name>
</gene>
<sequence>MADTSSTLRDGRRECLWTGRPGLFQLQGDLCFRRSSVVFVPAVEHRTSSLYNLYRVLEGSWEFAQTVNFNSVYLYSTNSQHRSSQGSSQKSGSYIPINPNH</sequence>
<dbReference type="Proteomes" id="UP001469553">
    <property type="component" value="Unassembled WGS sequence"/>
</dbReference>
<evidence type="ECO:0000313" key="3">
    <source>
        <dbReference type="Proteomes" id="UP001469553"/>
    </source>
</evidence>
<accession>A0ABV0ZU74</accession>
<reference evidence="2 3" key="1">
    <citation type="submission" date="2021-06" db="EMBL/GenBank/DDBJ databases">
        <authorList>
            <person name="Palmer J.M."/>
        </authorList>
    </citation>
    <scope>NUCLEOTIDE SEQUENCE [LARGE SCALE GENOMIC DNA]</scope>
    <source>
        <strain evidence="2 3">AS_MEX2019</strain>
        <tissue evidence="2">Muscle</tissue>
    </source>
</reference>
<keyword evidence="3" id="KW-1185">Reference proteome</keyword>
<evidence type="ECO:0000256" key="1">
    <source>
        <dbReference type="SAM" id="MobiDB-lite"/>
    </source>
</evidence>
<comment type="caution">
    <text evidence="2">The sequence shown here is derived from an EMBL/GenBank/DDBJ whole genome shotgun (WGS) entry which is preliminary data.</text>
</comment>
<feature type="region of interest" description="Disordered" evidence="1">
    <location>
        <begin position="79"/>
        <end position="101"/>
    </location>
</feature>
<feature type="compositionally biased region" description="Low complexity" evidence="1">
    <location>
        <begin position="79"/>
        <end position="93"/>
    </location>
</feature>
<organism evidence="2 3">
    <name type="scientific">Ameca splendens</name>
    <dbReference type="NCBI Taxonomy" id="208324"/>
    <lineage>
        <taxon>Eukaryota</taxon>
        <taxon>Metazoa</taxon>
        <taxon>Chordata</taxon>
        <taxon>Craniata</taxon>
        <taxon>Vertebrata</taxon>
        <taxon>Euteleostomi</taxon>
        <taxon>Actinopterygii</taxon>
        <taxon>Neopterygii</taxon>
        <taxon>Teleostei</taxon>
        <taxon>Neoteleostei</taxon>
        <taxon>Acanthomorphata</taxon>
        <taxon>Ovalentaria</taxon>
        <taxon>Atherinomorphae</taxon>
        <taxon>Cyprinodontiformes</taxon>
        <taxon>Goodeidae</taxon>
        <taxon>Ameca</taxon>
    </lineage>
</organism>
<name>A0ABV0ZU74_9TELE</name>
<protein>
    <submittedName>
        <fullName evidence="2">Uncharacterized protein</fullName>
    </submittedName>
</protein>
<evidence type="ECO:0000313" key="2">
    <source>
        <dbReference type="EMBL" id="MEQ2309531.1"/>
    </source>
</evidence>
<dbReference type="EMBL" id="JAHRIP010074834">
    <property type="protein sequence ID" value="MEQ2309531.1"/>
    <property type="molecule type" value="Genomic_DNA"/>
</dbReference>